<keyword evidence="3" id="KW-1185">Reference proteome</keyword>
<gene>
    <name evidence="2" type="ORF">RND71_005738</name>
</gene>
<proteinExistence type="predicted"/>
<evidence type="ECO:0000256" key="1">
    <source>
        <dbReference type="SAM" id="MobiDB-lite"/>
    </source>
</evidence>
<dbReference type="EMBL" id="JAVYJV010000003">
    <property type="protein sequence ID" value="KAK4375061.1"/>
    <property type="molecule type" value="Genomic_DNA"/>
</dbReference>
<reference evidence="2" key="1">
    <citation type="submission" date="2023-12" db="EMBL/GenBank/DDBJ databases">
        <title>Genome assembly of Anisodus tanguticus.</title>
        <authorList>
            <person name="Wang Y.-J."/>
        </authorList>
    </citation>
    <scope>NUCLEOTIDE SEQUENCE</scope>
    <source>
        <strain evidence="2">KB-2021</strain>
        <tissue evidence="2">Leaf</tissue>
    </source>
</reference>
<evidence type="ECO:0000313" key="2">
    <source>
        <dbReference type="EMBL" id="KAK4375061.1"/>
    </source>
</evidence>
<name>A0AAE1SSS2_9SOLA</name>
<sequence length="107" mass="12119">METPNAGNAMVIQMEEFPALGKEIADEESHRLGKEELVKLPIAVPNPQMHKLTSANPRLDREDPIDCRKTEDPAPVKVDKMQNKSTKPKWLQLGKQNQGMCNRETKQ</sequence>
<dbReference type="Proteomes" id="UP001291623">
    <property type="component" value="Unassembled WGS sequence"/>
</dbReference>
<feature type="compositionally biased region" description="Basic and acidic residues" evidence="1">
    <location>
        <begin position="58"/>
        <end position="72"/>
    </location>
</feature>
<accession>A0AAE1SSS2</accession>
<protein>
    <submittedName>
        <fullName evidence="2">Uncharacterized protein</fullName>
    </submittedName>
</protein>
<organism evidence="2 3">
    <name type="scientific">Anisodus tanguticus</name>
    <dbReference type="NCBI Taxonomy" id="243964"/>
    <lineage>
        <taxon>Eukaryota</taxon>
        <taxon>Viridiplantae</taxon>
        <taxon>Streptophyta</taxon>
        <taxon>Embryophyta</taxon>
        <taxon>Tracheophyta</taxon>
        <taxon>Spermatophyta</taxon>
        <taxon>Magnoliopsida</taxon>
        <taxon>eudicotyledons</taxon>
        <taxon>Gunneridae</taxon>
        <taxon>Pentapetalae</taxon>
        <taxon>asterids</taxon>
        <taxon>lamiids</taxon>
        <taxon>Solanales</taxon>
        <taxon>Solanaceae</taxon>
        <taxon>Solanoideae</taxon>
        <taxon>Hyoscyameae</taxon>
        <taxon>Anisodus</taxon>
    </lineage>
</organism>
<feature type="region of interest" description="Disordered" evidence="1">
    <location>
        <begin position="48"/>
        <end position="72"/>
    </location>
</feature>
<dbReference type="AlphaFoldDB" id="A0AAE1SSS2"/>
<comment type="caution">
    <text evidence="2">The sequence shown here is derived from an EMBL/GenBank/DDBJ whole genome shotgun (WGS) entry which is preliminary data.</text>
</comment>
<evidence type="ECO:0000313" key="3">
    <source>
        <dbReference type="Proteomes" id="UP001291623"/>
    </source>
</evidence>